<sequence length="180" mass="18279">MDCGGDGGRGASRDLGGSNRNLGEVTVVCSKTEAVTVGGAGGSAGVPERPDEPRVRNLGPRARERRVGGRAEEGGGGAPAEPVACAPVPPGRLLRREPEPPGGRDSAEDNEEEAARRAEGPGSPAPEAPGITPDTGPRFVRLSRIPREEPLLVCQTSWGPSARLPLTPAAGSPMAVGTSP</sequence>
<protein>
    <submittedName>
        <fullName evidence="3">Uncharacterized protein LOC112405473</fullName>
    </submittedName>
</protein>
<feature type="region of interest" description="Disordered" evidence="1">
    <location>
        <begin position="158"/>
        <end position="180"/>
    </location>
</feature>
<proteinExistence type="predicted"/>
<dbReference type="Proteomes" id="UP000252040">
    <property type="component" value="Unplaced"/>
</dbReference>
<evidence type="ECO:0000256" key="1">
    <source>
        <dbReference type="SAM" id="MobiDB-lite"/>
    </source>
</evidence>
<dbReference type="AlphaFoldDB" id="A0A341C4A3"/>
<organism evidence="2 3">
    <name type="scientific">Neophocaena asiaeorientalis asiaeorientalis</name>
    <name type="common">Yangtze finless porpoise</name>
    <name type="synonym">Neophocaena phocaenoides subsp. asiaeorientalis</name>
    <dbReference type="NCBI Taxonomy" id="1706337"/>
    <lineage>
        <taxon>Eukaryota</taxon>
        <taxon>Metazoa</taxon>
        <taxon>Chordata</taxon>
        <taxon>Craniata</taxon>
        <taxon>Vertebrata</taxon>
        <taxon>Euteleostomi</taxon>
        <taxon>Mammalia</taxon>
        <taxon>Eutheria</taxon>
        <taxon>Laurasiatheria</taxon>
        <taxon>Artiodactyla</taxon>
        <taxon>Whippomorpha</taxon>
        <taxon>Cetacea</taxon>
        <taxon>Odontoceti</taxon>
        <taxon>Phocoenidae</taxon>
        <taxon>Neophocaena</taxon>
    </lineage>
</organism>
<reference evidence="3" key="1">
    <citation type="submission" date="2025-08" db="UniProtKB">
        <authorList>
            <consortium name="RefSeq"/>
        </authorList>
    </citation>
    <scope>IDENTIFICATION</scope>
    <source>
        <tissue evidence="3">Meat</tissue>
    </source>
</reference>
<dbReference type="KEGG" id="nasi:112405473"/>
<keyword evidence="2" id="KW-1185">Reference proteome</keyword>
<dbReference type="InParanoid" id="A0A341C4A3"/>
<evidence type="ECO:0000313" key="2">
    <source>
        <dbReference type="Proteomes" id="UP000252040"/>
    </source>
</evidence>
<feature type="compositionally biased region" description="Basic and acidic residues" evidence="1">
    <location>
        <begin position="48"/>
        <end position="73"/>
    </location>
</feature>
<gene>
    <name evidence="3" type="primary">LOC112405473</name>
</gene>
<feature type="compositionally biased region" description="Gly residues" evidence="1">
    <location>
        <begin position="1"/>
        <end position="10"/>
    </location>
</feature>
<accession>A0A341C4A3</accession>
<dbReference type="GeneID" id="112405473"/>
<evidence type="ECO:0000313" key="3">
    <source>
        <dbReference type="RefSeq" id="XP_024609661.1"/>
    </source>
</evidence>
<name>A0A341C4A3_NEOAA</name>
<feature type="region of interest" description="Disordered" evidence="1">
    <location>
        <begin position="1"/>
        <end position="142"/>
    </location>
</feature>
<dbReference type="RefSeq" id="XP_024609661.1">
    <property type="nucleotide sequence ID" value="XM_024753893.1"/>
</dbReference>